<comment type="caution">
    <text evidence="2">The sequence shown here is derived from an EMBL/GenBank/DDBJ whole genome shotgun (WGS) entry which is preliminary data.</text>
</comment>
<evidence type="ECO:0000313" key="2">
    <source>
        <dbReference type="EMBL" id="KAB7361200.1"/>
    </source>
</evidence>
<evidence type="ECO:0000313" key="3">
    <source>
        <dbReference type="EMBL" id="KAB7395921.1"/>
    </source>
</evidence>
<feature type="compositionally biased region" description="Polar residues" evidence="1">
    <location>
        <begin position="1"/>
        <end position="15"/>
    </location>
</feature>
<sequence>MSVSATRACSSSTIGRSPAKHVRPSDTAENTAEPAQQTLKQYIFYLLRYCVFCTSHVRNVGIPPKFYLPGICLGGSQSAVAARFLVVVPYGVGLSLQIEVRKLALNPEFEKVKGPWLFTSQRPFW</sequence>
<evidence type="ECO:0000313" key="4">
    <source>
        <dbReference type="Proteomes" id="UP000460881"/>
    </source>
</evidence>
<dbReference type="Proteomes" id="UP000460881">
    <property type="component" value="Unassembled WGS sequence"/>
</dbReference>
<dbReference type="Proteomes" id="UP000468842">
    <property type="component" value="Unassembled WGS sequence"/>
</dbReference>
<feature type="region of interest" description="Disordered" evidence="1">
    <location>
        <begin position="1"/>
        <end position="33"/>
    </location>
</feature>
<dbReference type="EMBL" id="WDQK01000005">
    <property type="protein sequence ID" value="KAB7395921.1"/>
    <property type="molecule type" value="Genomic_DNA"/>
</dbReference>
<reference evidence="4 5" key="1">
    <citation type="journal article" date="2019" name="Nat. Med.">
        <title>A library of human gut bacterial isolates paired with longitudinal multiomics data enables mechanistic microbiome research.</title>
        <authorList>
            <person name="Poyet M."/>
            <person name="Groussin M."/>
            <person name="Gibbons S.M."/>
            <person name="Avila-Pacheco J."/>
            <person name="Jiang X."/>
            <person name="Kearney S.M."/>
            <person name="Perrotta A.R."/>
            <person name="Berdy B."/>
            <person name="Zhao S."/>
            <person name="Lieberman T.D."/>
            <person name="Swanson P.K."/>
            <person name="Smith M."/>
            <person name="Roesemann S."/>
            <person name="Alexander J.E."/>
            <person name="Rich S.A."/>
            <person name="Livny J."/>
            <person name="Vlamakis H."/>
            <person name="Clish C."/>
            <person name="Bullock K."/>
            <person name="Deik A."/>
            <person name="Scott J."/>
            <person name="Pierce K.A."/>
            <person name="Xavier R.J."/>
            <person name="Alm E.J."/>
        </authorList>
    </citation>
    <scope>NUCLEOTIDE SEQUENCE [LARGE SCALE GENOMIC DNA]</scope>
    <source>
        <strain evidence="3 5">BIOML-A37</strain>
        <strain evidence="2 4">BIOML-A55</strain>
    </source>
</reference>
<dbReference type="EMBL" id="WDRC01000001">
    <property type="protein sequence ID" value="KAB7361200.1"/>
    <property type="molecule type" value="Genomic_DNA"/>
</dbReference>
<protein>
    <submittedName>
        <fullName evidence="2">Uncharacterized protein</fullName>
    </submittedName>
</protein>
<gene>
    <name evidence="3" type="ORF">GBB40_03520</name>
    <name evidence="2" type="ORF">GBB63_00310</name>
</gene>
<organism evidence="2 4">
    <name type="scientific">Bifidobacterium longum</name>
    <dbReference type="NCBI Taxonomy" id="216816"/>
    <lineage>
        <taxon>Bacteria</taxon>
        <taxon>Bacillati</taxon>
        <taxon>Actinomycetota</taxon>
        <taxon>Actinomycetes</taxon>
        <taxon>Bifidobacteriales</taxon>
        <taxon>Bifidobacteriaceae</taxon>
        <taxon>Bifidobacterium</taxon>
    </lineage>
</organism>
<name>A0A9P4BFD8_BIFLN</name>
<evidence type="ECO:0000313" key="5">
    <source>
        <dbReference type="Proteomes" id="UP000468842"/>
    </source>
</evidence>
<evidence type="ECO:0000256" key="1">
    <source>
        <dbReference type="SAM" id="MobiDB-lite"/>
    </source>
</evidence>
<proteinExistence type="predicted"/>
<dbReference type="AlphaFoldDB" id="A0A9P4BFD8"/>
<accession>A0A9P4BFD8</accession>
<dbReference type="RefSeq" id="WP_133240497.1">
    <property type="nucleotide sequence ID" value="NZ_JADMVV010000015.1"/>
</dbReference>